<dbReference type="InterPro" id="IPR050445">
    <property type="entry name" value="Bact_polysacc_biosynth/exp"/>
</dbReference>
<dbReference type="GO" id="GO:0000271">
    <property type="term" value="P:polysaccharide biosynthetic process"/>
    <property type="evidence" value="ECO:0007669"/>
    <property type="project" value="UniProtKB-KW"/>
</dbReference>
<reference evidence="15" key="1">
    <citation type="submission" date="2018-12" db="EMBL/GenBank/DDBJ databases">
        <title>Complete genome sequencing of Jeotgalibaca sp. H21T32.</title>
        <authorList>
            <person name="Bae J.-W."/>
            <person name="Lee S.-Y."/>
        </authorList>
    </citation>
    <scope>NUCLEOTIDE SEQUENCE [LARGE SCALE GENOMIC DNA]</scope>
    <source>
        <strain evidence="15">H21T32</strain>
    </source>
</reference>
<evidence type="ECO:0000256" key="11">
    <source>
        <dbReference type="ARBA" id="ARBA00045736"/>
    </source>
</evidence>
<sequence>MTEEISINELFVILKRHLNKIIFWSIISLLLAGIYTFFFVIPQYESTSKIVVNQTQNSGQSITNTDIQTNLNLINTYQSIIQEPIVLEDVIKLTGPNLTVSQLRNKISVQTQDSSLVFGITVSDASPYVAAELANAIASSFEEKIGDILEVESVTILSQAMPVLSTVSPNVPLNLTVGLIVGLMLGVCISFFSEYLDNTIKDSQFISEHIRWTDLGAISLMTEKELKDMAVRQEEQKFKSRRGRRVV</sequence>
<keyword evidence="15" id="KW-1185">Reference proteome</keyword>
<dbReference type="InterPro" id="IPR003856">
    <property type="entry name" value="LPS_length_determ_N"/>
</dbReference>
<dbReference type="Proteomes" id="UP000273326">
    <property type="component" value="Chromosome"/>
</dbReference>
<evidence type="ECO:0000256" key="7">
    <source>
        <dbReference type="ARBA" id="ARBA00022903"/>
    </source>
</evidence>
<comment type="similarity">
    <text evidence="3">Belongs to the CpsC/CapA family.</text>
</comment>
<evidence type="ECO:0000259" key="13">
    <source>
        <dbReference type="Pfam" id="PF02706"/>
    </source>
</evidence>
<evidence type="ECO:0000256" key="1">
    <source>
        <dbReference type="ARBA" id="ARBA00004651"/>
    </source>
</evidence>
<evidence type="ECO:0000313" key="15">
    <source>
        <dbReference type="Proteomes" id="UP000273326"/>
    </source>
</evidence>
<name>A0A3S9HC14_9LACT</name>
<evidence type="ECO:0000256" key="9">
    <source>
        <dbReference type="ARBA" id="ARBA00023136"/>
    </source>
</evidence>
<proteinExistence type="inferred from homology"/>
<dbReference type="Pfam" id="PF02706">
    <property type="entry name" value="Wzz"/>
    <property type="match status" value="1"/>
</dbReference>
<evidence type="ECO:0000256" key="3">
    <source>
        <dbReference type="ARBA" id="ARBA00006683"/>
    </source>
</evidence>
<comment type="function">
    <text evidence="11">Required for CpsD phosphorylation. Involved in the regulation of capsular polysaccharide biosynthesis. May be part of a complex that directs the coordinated polymerization and export to the cell surface of the capsular polysaccharide.</text>
</comment>
<keyword evidence="10" id="KW-0270">Exopolysaccharide synthesis</keyword>
<dbReference type="OrthoDB" id="2360475at2"/>
<dbReference type="AlphaFoldDB" id="A0A3S9HC14"/>
<dbReference type="KEGG" id="jeh:EJN90_09805"/>
<keyword evidence="6 12" id="KW-0812">Transmembrane</keyword>
<feature type="transmembrane region" description="Helical" evidence="12">
    <location>
        <begin position="21"/>
        <end position="41"/>
    </location>
</feature>
<comment type="pathway">
    <text evidence="2">Capsule biogenesis; capsule polysaccharide biosynthesis.</text>
</comment>
<feature type="transmembrane region" description="Helical" evidence="12">
    <location>
        <begin position="171"/>
        <end position="192"/>
    </location>
</feature>
<evidence type="ECO:0000256" key="4">
    <source>
        <dbReference type="ARBA" id="ARBA00020739"/>
    </source>
</evidence>
<dbReference type="EMBL" id="CP034465">
    <property type="protein sequence ID" value="AZP04910.1"/>
    <property type="molecule type" value="Genomic_DNA"/>
</dbReference>
<dbReference type="PANTHER" id="PTHR32309:SF13">
    <property type="entry name" value="FERRIC ENTEROBACTIN TRANSPORT PROTEIN FEPE"/>
    <property type="match status" value="1"/>
</dbReference>
<keyword evidence="5" id="KW-1003">Cell membrane</keyword>
<comment type="subcellular location">
    <subcellularLocation>
        <location evidence="1">Cell membrane</location>
        <topology evidence="1">Multi-pass membrane protein</topology>
    </subcellularLocation>
</comment>
<evidence type="ECO:0000256" key="5">
    <source>
        <dbReference type="ARBA" id="ARBA00022475"/>
    </source>
</evidence>
<dbReference type="PANTHER" id="PTHR32309">
    <property type="entry name" value="TYROSINE-PROTEIN KINASE"/>
    <property type="match status" value="1"/>
</dbReference>
<keyword evidence="7" id="KW-0972">Capsule biogenesis/degradation</keyword>
<gene>
    <name evidence="14" type="ORF">EJN90_09805</name>
</gene>
<organism evidence="14 15">
    <name type="scientific">Jeotgalibaca ciconiae</name>
    <dbReference type="NCBI Taxonomy" id="2496265"/>
    <lineage>
        <taxon>Bacteria</taxon>
        <taxon>Bacillati</taxon>
        <taxon>Bacillota</taxon>
        <taxon>Bacilli</taxon>
        <taxon>Lactobacillales</taxon>
        <taxon>Carnobacteriaceae</taxon>
        <taxon>Jeotgalibaca</taxon>
    </lineage>
</organism>
<evidence type="ECO:0000313" key="14">
    <source>
        <dbReference type="EMBL" id="AZP04910.1"/>
    </source>
</evidence>
<evidence type="ECO:0000256" key="6">
    <source>
        <dbReference type="ARBA" id="ARBA00022692"/>
    </source>
</evidence>
<accession>A0A3S9HC14</accession>
<protein>
    <recommendedName>
        <fullName evidence="4">Capsular polysaccharide biosynthesis protein CpsC</fullName>
    </recommendedName>
</protein>
<keyword evidence="9 12" id="KW-0472">Membrane</keyword>
<evidence type="ECO:0000256" key="2">
    <source>
        <dbReference type="ARBA" id="ARBA00005132"/>
    </source>
</evidence>
<evidence type="ECO:0000256" key="8">
    <source>
        <dbReference type="ARBA" id="ARBA00022989"/>
    </source>
</evidence>
<keyword evidence="8 12" id="KW-1133">Transmembrane helix</keyword>
<dbReference type="GO" id="GO:0004713">
    <property type="term" value="F:protein tyrosine kinase activity"/>
    <property type="evidence" value="ECO:0007669"/>
    <property type="project" value="TreeGrafter"/>
</dbReference>
<evidence type="ECO:0000256" key="12">
    <source>
        <dbReference type="SAM" id="Phobius"/>
    </source>
</evidence>
<dbReference type="RefSeq" id="WP_126110775.1">
    <property type="nucleotide sequence ID" value="NZ_CP034465.1"/>
</dbReference>
<dbReference type="GO" id="GO:0005886">
    <property type="term" value="C:plasma membrane"/>
    <property type="evidence" value="ECO:0007669"/>
    <property type="project" value="UniProtKB-SubCell"/>
</dbReference>
<evidence type="ECO:0000256" key="10">
    <source>
        <dbReference type="ARBA" id="ARBA00023169"/>
    </source>
</evidence>
<feature type="domain" description="Polysaccharide chain length determinant N-terminal" evidence="13">
    <location>
        <begin position="3"/>
        <end position="92"/>
    </location>
</feature>